<evidence type="ECO:0000313" key="2">
    <source>
        <dbReference type="Proteomes" id="UP001589810"/>
    </source>
</evidence>
<dbReference type="Proteomes" id="UP001589810">
    <property type="component" value="Unassembled WGS sequence"/>
</dbReference>
<dbReference type="Gene3D" id="2.30.30.990">
    <property type="entry name" value="Malonyl-[acyl-carrier protein] O-methyltransferase, zinc-finger motif"/>
    <property type="match status" value="1"/>
</dbReference>
<comment type="caution">
    <text evidence="1">The sequence shown here is derived from an EMBL/GenBank/DDBJ whole genome shotgun (WGS) entry which is preliminary data.</text>
</comment>
<sequence>MSDLVRLTGPRFAWQPADGRRHCYPDEQLLAWGTHVIALCGKGMAARRVPRAEWLWPTCPDCADQARQRQSDT</sequence>
<protein>
    <submittedName>
        <fullName evidence="1">DUF3039 domain-containing protein</fullName>
    </submittedName>
</protein>
<gene>
    <name evidence="1" type="ORF">ACFFH7_38200</name>
</gene>
<dbReference type="Pfam" id="PF16827">
    <property type="entry name" value="zf-HC3"/>
    <property type="match status" value="1"/>
</dbReference>
<name>A0ABV6N4C4_9PSEU</name>
<evidence type="ECO:0000313" key="1">
    <source>
        <dbReference type="EMBL" id="MFC0547393.1"/>
    </source>
</evidence>
<dbReference type="RefSeq" id="WP_273937623.1">
    <property type="nucleotide sequence ID" value="NZ_CP097263.1"/>
</dbReference>
<dbReference type="EMBL" id="JBHLUD010000013">
    <property type="protein sequence ID" value="MFC0547393.1"/>
    <property type="molecule type" value="Genomic_DNA"/>
</dbReference>
<keyword evidence="2" id="KW-1185">Reference proteome</keyword>
<reference evidence="1 2" key="1">
    <citation type="submission" date="2024-09" db="EMBL/GenBank/DDBJ databases">
        <authorList>
            <person name="Sun Q."/>
            <person name="Mori K."/>
        </authorList>
    </citation>
    <scope>NUCLEOTIDE SEQUENCE [LARGE SCALE GENOMIC DNA]</scope>
    <source>
        <strain evidence="1 2">TBRC 1432</strain>
    </source>
</reference>
<dbReference type="InterPro" id="IPR031795">
    <property type="entry name" value="Zf-HC3"/>
</dbReference>
<proteinExistence type="predicted"/>
<accession>A0ABV6N4C4</accession>
<organism evidence="1 2">
    <name type="scientific">Kutzneria chonburiensis</name>
    <dbReference type="NCBI Taxonomy" id="1483604"/>
    <lineage>
        <taxon>Bacteria</taxon>
        <taxon>Bacillati</taxon>
        <taxon>Actinomycetota</taxon>
        <taxon>Actinomycetes</taxon>
        <taxon>Pseudonocardiales</taxon>
        <taxon>Pseudonocardiaceae</taxon>
        <taxon>Kutzneria</taxon>
    </lineage>
</organism>